<evidence type="ECO:0000256" key="1">
    <source>
        <dbReference type="SAM" id="MobiDB-lite"/>
    </source>
</evidence>
<sequence length="192" mass="19927">MKALSNEITIGTSAPPTGNTNKIPKSKESTASTSSGVVPSSTTTQPDAPRTAARVAAITKRPPGNTTGRVVISSCNFMKVIIEPLKDIQPTTTVKTVNITSAVVASAPRFKYSTIATSAAAPPPTPLNSATSCGIWVICTLRAAGTPIIRPTARAPKIQPKLFSGALYTNKTRVATVAPSAPIKFPRRAVFG</sequence>
<evidence type="ECO:0000313" key="2">
    <source>
        <dbReference type="EMBL" id="CAB4596700.1"/>
    </source>
</evidence>
<organism evidence="2">
    <name type="scientific">freshwater metagenome</name>
    <dbReference type="NCBI Taxonomy" id="449393"/>
    <lineage>
        <taxon>unclassified sequences</taxon>
        <taxon>metagenomes</taxon>
        <taxon>ecological metagenomes</taxon>
    </lineage>
</organism>
<proteinExistence type="predicted"/>
<accession>A0A6J6G879</accession>
<feature type="compositionally biased region" description="Low complexity" evidence="1">
    <location>
        <begin position="29"/>
        <end position="44"/>
    </location>
</feature>
<dbReference type="AlphaFoldDB" id="A0A6J6G879"/>
<feature type="region of interest" description="Disordered" evidence="1">
    <location>
        <begin position="1"/>
        <end position="53"/>
    </location>
</feature>
<feature type="compositionally biased region" description="Polar residues" evidence="1">
    <location>
        <begin position="1"/>
        <end position="23"/>
    </location>
</feature>
<dbReference type="EMBL" id="CAEZUM010000017">
    <property type="protein sequence ID" value="CAB4596700.1"/>
    <property type="molecule type" value="Genomic_DNA"/>
</dbReference>
<reference evidence="2" key="1">
    <citation type="submission" date="2020-05" db="EMBL/GenBank/DDBJ databases">
        <authorList>
            <person name="Chiriac C."/>
            <person name="Salcher M."/>
            <person name="Ghai R."/>
            <person name="Kavagutti S V."/>
        </authorList>
    </citation>
    <scope>NUCLEOTIDE SEQUENCE</scope>
</reference>
<name>A0A6J6G879_9ZZZZ</name>
<protein>
    <submittedName>
        <fullName evidence="2">Unannotated protein</fullName>
    </submittedName>
</protein>
<gene>
    <name evidence="2" type="ORF">UFOPK1824_00407</name>
</gene>